<feature type="compositionally biased region" description="Basic residues" evidence="1">
    <location>
        <begin position="61"/>
        <end position="72"/>
    </location>
</feature>
<gene>
    <name evidence="2" type="ORF">EVAR_9990_1</name>
</gene>
<evidence type="ECO:0000256" key="1">
    <source>
        <dbReference type="SAM" id="MobiDB-lite"/>
    </source>
</evidence>
<dbReference type="AlphaFoldDB" id="A0A4C1TR08"/>
<sequence length="107" mass="12087">MNPETPDSDKRHQRRSALRRIDRLIDGLTLVTPIRSLVTTSGIGAIAKLWEAKFSMNITYKSHRKPPPHKGRLMFPPTPSPAPARRGACPTITGRYRNIRDRFDGVV</sequence>
<keyword evidence="3" id="KW-1185">Reference proteome</keyword>
<accession>A0A4C1TR08</accession>
<evidence type="ECO:0000313" key="2">
    <source>
        <dbReference type="EMBL" id="GBP16409.1"/>
    </source>
</evidence>
<reference evidence="2 3" key="1">
    <citation type="journal article" date="2019" name="Commun. Biol.">
        <title>The bagworm genome reveals a unique fibroin gene that provides high tensile strength.</title>
        <authorList>
            <person name="Kono N."/>
            <person name="Nakamura H."/>
            <person name="Ohtoshi R."/>
            <person name="Tomita M."/>
            <person name="Numata K."/>
            <person name="Arakawa K."/>
        </authorList>
    </citation>
    <scope>NUCLEOTIDE SEQUENCE [LARGE SCALE GENOMIC DNA]</scope>
</reference>
<comment type="caution">
    <text evidence="2">The sequence shown here is derived from an EMBL/GenBank/DDBJ whole genome shotgun (WGS) entry which is preliminary data.</text>
</comment>
<name>A0A4C1TR08_EUMVA</name>
<evidence type="ECO:0000313" key="3">
    <source>
        <dbReference type="Proteomes" id="UP000299102"/>
    </source>
</evidence>
<proteinExistence type="predicted"/>
<dbReference type="Proteomes" id="UP000299102">
    <property type="component" value="Unassembled WGS sequence"/>
</dbReference>
<dbReference type="EMBL" id="BGZK01000079">
    <property type="protein sequence ID" value="GBP16409.1"/>
    <property type="molecule type" value="Genomic_DNA"/>
</dbReference>
<organism evidence="2 3">
    <name type="scientific">Eumeta variegata</name>
    <name type="common">Bagworm moth</name>
    <name type="synonym">Eumeta japonica</name>
    <dbReference type="NCBI Taxonomy" id="151549"/>
    <lineage>
        <taxon>Eukaryota</taxon>
        <taxon>Metazoa</taxon>
        <taxon>Ecdysozoa</taxon>
        <taxon>Arthropoda</taxon>
        <taxon>Hexapoda</taxon>
        <taxon>Insecta</taxon>
        <taxon>Pterygota</taxon>
        <taxon>Neoptera</taxon>
        <taxon>Endopterygota</taxon>
        <taxon>Lepidoptera</taxon>
        <taxon>Glossata</taxon>
        <taxon>Ditrysia</taxon>
        <taxon>Tineoidea</taxon>
        <taxon>Psychidae</taxon>
        <taxon>Oiketicinae</taxon>
        <taxon>Eumeta</taxon>
    </lineage>
</organism>
<protein>
    <submittedName>
        <fullName evidence="2">Uncharacterized protein</fullName>
    </submittedName>
</protein>
<feature type="region of interest" description="Disordered" evidence="1">
    <location>
        <begin position="61"/>
        <end position="90"/>
    </location>
</feature>